<evidence type="ECO:0000313" key="1">
    <source>
        <dbReference type="EMBL" id="EMK23895.1"/>
    </source>
</evidence>
<dbReference type="AlphaFoldDB" id="M6F648"/>
<sequence>MRQILTATTQSIEKVKIRNSLTENDYLILKNLLNKKTKLFSKKKFRSFFK</sequence>
<comment type="caution">
    <text evidence="1">The sequence shown here is derived from an EMBL/GenBank/DDBJ whole genome shotgun (WGS) entry which is preliminary data.</text>
</comment>
<proteinExistence type="predicted"/>
<reference evidence="1 2" key="1">
    <citation type="submission" date="2013-01" db="EMBL/GenBank/DDBJ databases">
        <authorList>
            <person name="Harkins D.M."/>
            <person name="Durkin A.S."/>
            <person name="Brinkac L.M."/>
            <person name="Haft D.H."/>
            <person name="Selengut J.D."/>
            <person name="Sanka R."/>
            <person name="DePew J."/>
            <person name="Purushe J."/>
            <person name="Galloway R.L."/>
            <person name="Vinetz J.M."/>
            <person name="Sutton G.G."/>
            <person name="Nierman W.C."/>
            <person name="Fouts D.E."/>
        </authorList>
    </citation>
    <scope>NUCLEOTIDE SEQUENCE [LARGE SCALE GENOMIC DNA]</scope>
    <source>
        <strain evidence="1 2">Nikolaevo</strain>
    </source>
</reference>
<dbReference type="EMBL" id="ANCE01000123">
    <property type="protein sequence ID" value="EMK23895.1"/>
    <property type="molecule type" value="Genomic_DNA"/>
</dbReference>
<organism evidence="1 2">
    <name type="scientific">Leptospira kirschneri serovar Bulgarica str. Nikolaevo</name>
    <dbReference type="NCBI Taxonomy" id="1240687"/>
    <lineage>
        <taxon>Bacteria</taxon>
        <taxon>Pseudomonadati</taxon>
        <taxon>Spirochaetota</taxon>
        <taxon>Spirochaetia</taxon>
        <taxon>Leptospirales</taxon>
        <taxon>Leptospiraceae</taxon>
        <taxon>Leptospira</taxon>
    </lineage>
</organism>
<dbReference type="Proteomes" id="UP000011980">
    <property type="component" value="Unassembled WGS sequence"/>
</dbReference>
<protein>
    <submittedName>
        <fullName evidence="1">Uncharacterized protein</fullName>
    </submittedName>
</protein>
<name>M6F648_9LEPT</name>
<gene>
    <name evidence="1" type="ORF">LEP1GSC008_3413</name>
</gene>
<evidence type="ECO:0000313" key="2">
    <source>
        <dbReference type="Proteomes" id="UP000011980"/>
    </source>
</evidence>
<dbReference type="PATRIC" id="fig|1240687.3.peg.2607"/>
<accession>M6F648</accession>